<reference evidence="2" key="1">
    <citation type="journal article" date="2012" name="J. Bacteriol.">
        <title>Genome sequences of type strains of seven species of the marine bacterium Pseudoalteromonas.</title>
        <authorList>
            <person name="Xie B.B."/>
            <person name="Shu Y.L."/>
            <person name="Qin Q.L."/>
            <person name="Rong J.C."/>
            <person name="Zhang X.Y."/>
            <person name="Chen X.L."/>
            <person name="Shi M."/>
            <person name="He H.L."/>
            <person name="Zhou B.C."/>
            <person name="Zhang Y.Z."/>
        </authorList>
    </citation>
    <scope>NUCLEOTIDE SEQUENCE [LARGE SCALE GENOMIC DNA]</scope>
    <source>
        <strain evidence="2">NCIMB 1889</strain>
    </source>
</reference>
<feature type="domain" description="MaoC-like" evidence="1">
    <location>
        <begin position="36"/>
        <end position="149"/>
    </location>
</feature>
<accession>U1JN41</accession>
<dbReference type="CDD" id="cd03451">
    <property type="entry name" value="FkbR2"/>
    <property type="match status" value="1"/>
</dbReference>
<comment type="caution">
    <text evidence="2">The sequence shown here is derived from an EMBL/GenBank/DDBJ whole genome shotgun (WGS) entry which is preliminary data.</text>
</comment>
<dbReference type="OrthoDB" id="9759612at2"/>
<dbReference type="SUPFAM" id="SSF54637">
    <property type="entry name" value="Thioesterase/thiol ester dehydrase-isomerase"/>
    <property type="match status" value="1"/>
</dbReference>
<dbReference type="STRING" id="1117314.PCIT_12164"/>
<gene>
    <name evidence="2" type="ORF">PCIT_12164</name>
</gene>
<dbReference type="Pfam" id="PF01575">
    <property type="entry name" value="MaoC_dehydratas"/>
    <property type="match status" value="1"/>
</dbReference>
<dbReference type="Gene3D" id="3.10.129.10">
    <property type="entry name" value="Hotdog Thioesterase"/>
    <property type="match status" value="1"/>
</dbReference>
<dbReference type="InterPro" id="IPR052342">
    <property type="entry name" value="MCH/BMMD"/>
</dbReference>
<evidence type="ECO:0000259" key="1">
    <source>
        <dbReference type="Pfam" id="PF01575"/>
    </source>
</evidence>
<dbReference type="PANTHER" id="PTHR43664">
    <property type="entry name" value="MONOAMINE OXIDASE-RELATED"/>
    <property type="match status" value="1"/>
</dbReference>
<dbReference type="InterPro" id="IPR002539">
    <property type="entry name" value="MaoC-like_dom"/>
</dbReference>
<dbReference type="eggNOG" id="COG2030">
    <property type="taxonomic scope" value="Bacteria"/>
</dbReference>
<dbReference type="InterPro" id="IPR029069">
    <property type="entry name" value="HotDog_dom_sf"/>
</dbReference>
<organism evidence="2">
    <name type="scientific">Pseudoalteromonas citrea DSM 8771</name>
    <dbReference type="NCBI Taxonomy" id="1117314"/>
    <lineage>
        <taxon>Bacteria</taxon>
        <taxon>Pseudomonadati</taxon>
        <taxon>Pseudomonadota</taxon>
        <taxon>Gammaproteobacteria</taxon>
        <taxon>Alteromonadales</taxon>
        <taxon>Pseudoalteromonadaceae</taxon>
        <taxon>Pseudoalteromonas</taxon>
    </lineage>
</organism>
<reference evidence="2" key="2">
    <citation type="submission" date="2013-04" db="EMBL/GenBank/DDBJ databases">
        <title>Genome sequence of Pseudoalteromonas citrea.</title>
        <authorList>
            <person name="Xie B.-B."/>
            <person name="Rong J.-C."/>
            <person name="Qin Q.-L."/>
            <person name="Shu Y.-L."/>
            <person name="Zhang Y.-Z."/>
        </authorList>
    </citation>
    <scope>NUCLEOTIDE SEQUENCE</scope>
    <source>
        <strain evidence="2">NCIMB 1889</strain>
    </source>
</reference>
<sequence length="181" mass="20010">MQQDEVMKSKVLSKLKHVGGQRYVESHGLYYDDFEVGDVIEHKPGRTVTEVDNIWQSLINMNTHPLHIDSEYAESTEFGKPLVSSLVTFSIIGGLSLAATSARAIANLGWKNVQLLSPVFIGDTLYAESKILSKRLSNSRPGQGIVTVETKGLKNSSDIVLIWERSFLVPVEPQSILDALL</sequence>
<dbReference type="PANTHER" id="PTHR43664:SF1">
    <property type="entry name" value="BETA-METHYLMALYL-COA DEHYDRATASE"/>
    <property type="match status" value="1"/>
</dbReference>
<dbReference type="AlphaFoldDB" id="U1JN41"/>
<dbReference type="EMBL" id="AHBZ02000134">
    <property type="protein sequence ID" value="ERG18417.1"/>
    <property type="molecule type" value="Genomic_DNA"/>
</dbReference>
<name>U1JN41_9GAMM</name>
<proteinExistence type="predicted"/>
<protein>
    <submittedName>
        <fullName evidence="2">MaoC domain-containing protein</fullName>
    </submittedName>
</protein>
<evidence type="ECO:0000313" key="2">
    <source>
        <dbReference type="EMBL" id="ERG18417.1"/>
    </source>
</evidence>